<evidence type="ECO:0000256" key="8">
    <source>
        <dbReference type="ARBA" id="ARBA00022989"/>
    </source>
</evidence>
<feature type="transmembrane region" description="Helical" evidence="13">
    <location>
        <begin position="149"/>
        <end position="172"/>
    </location>
</feature>
<keyword evidence="7" id="KW-0735">Signal-anchor</keyword>
<comment type="similarity">
    <text evidence="3">Belongs to the sarcoglycan beta/delta/gamma/zeta family.</text>
</comment>
<dbReference type="GO" id="GO:0042383">
    <property type="term" value="C:sarcolemma"/>
    <property type="evidence" value="ECO:0007669"/>
    <property type="project" value="UniProtKB-SubCell"/>
</dbReference>
<dbReference type="AlphaFoldDB" id="A0A8T0EYJ1"/>
<sequence length="404" mass="45489">MEIKCTSVFLGLRISGVIDIQVSLTYSPSHTICFNLPDFSSHNPGSLLTDSGNHCAPRFVAEREVKSKQQNFLHADLRRQTDTSIHLTKVKRNLGMASGHALHMPSHHLTEWNENETCRPTSNEHEVCLDPYFSHYLFRIGIYGWRKRCLYFLIILLCSLVVINLSLTVWIIKVLDFTMDGMGNLRVRKDGIRLEGQSVFLKSLYVSKIRSRQDQPLRLESARNITINTRNSKGKITSRLNLGDGRLDLLTSQFTIRKPSGDILLKTDGKEVIMAADKMRVTGKGGVAFTGSIQTPLIRSEPSRQLKLESPTRTLRVQAPEGIGIESKTSDISATCLKDFHLQSREGRIWLDSDQILLRNLRTALPTSRGRSYQGIYAMCSCENGRLFLSAPDGHCQADEIVCQ</sequence>
<dbReference type="PANTHER" id="PTHR12939:SF10">
    <property type="entry name" value="EG:4F1.1 PROTEIN"/>
    <property type="match status" value="1"/>
</dbReference>
<keyword evidence="4" id="KW-1003">Cell membrane</keyword>
<evidence type="ECO:0000256" key="6">
    <source>
        <dbReference type="ARBA" id="ARBA00022692"/>
    </source>
</evidence>
<evidence type="ECO:0000256" key="5">
    <source>
        <dbReference type="ARBA" id="ARBA00022490"/>
    </source>
</evidence>
<reference evidence="14" key="1">
    <citation type="journal article" date="2020" name="bioRxiv">
        <title>Chromosome-level reference genome of the European wasp spider Argiope bruennichi: a resource for studies on range expansion and evolutionary adaptation.</title>
        <authorList>
            <person name="Sheffer M.M."/>
            <person name="Hoppe A."/>
            <person name="Krehenwinkel H."/>
            <person name="Uhl G."/>
            <person name="Kuss A.W."/>
            <person name="Jensen L."/>
            <person name="Jensen C."/>
            <person name="Gillespie R.G."/>
            <person name="Hoff K.J."/>
            <person name="Prost S."/>
        </authorList>
    </citation>
    <scope>NUCLEOTIDE SEQUENCE</scope>
</reference>
<dbReference type="PANTHER" id="PTHR12939">
    <property type="entry name" value="SARCOGLYCAN"/>
    <property type="match status" value="1"/>
</dbReference>
<keyword evidence="12" id="KW-0206">Cytoskeleton</keyword>
<keyword evidence="5" id="KW-0963">Cytoplasm</keyword>
<evidence type="ECO:0000256" key="9">
    <source>
        <dbReference type="ARBA" id="ARBA00023136"/>
    </source>
</evidence>
<evidence type="ECO:0000256" key="2">
    <source>
        <dbReference type="ARBA" id="ARBA00004274"/>
    </source>
</evidence>
<comment type="subcellular location">
    <subcellularLocation>
        <location evidence="2">Cell membrane</location>
        <location evidence="2">Sarcolemma</location>
        <topology evidence="2">Single-pass type II membrane protein</topology>
    </subcellularLocation>
    <subcellularLocation>
        <location evidence="1">Cytoplasm</location>
        <location evidence="1">Cytoskeleton</location>
    </subcellularLocation>
</comment>
<dbReference type="InterPro" id="IPR039972">
    <property type="entry name" value="Sarcoglycan_gamma/delta/zeta"/>
</dbReference>
<evidence type="ECO:0000256" key="3">
    <source>
        <dbReference type="ARBA" id="ARBA00007574"/>
    </source>
</evidence>
<dbReference type="Pfam" id="PF04790">
    <property type="entry name" value="Sarcoglycan_1"/>
    <property type="match status" value="1"/>
</dbReference>
<evidence type="ECO:0000256" key="13">
    <source>
        <dbReference type="SAM" id="Phobius"/>
    </source>
</evidence>
<evidence type="ECO:0000256" key="12">
    <source>
        <dbReference type="ARBA" id="ARBA00023212"/>
    </source>
</evidence>
<keyword evidence="9 13" id="KW-0472">Membrane</keyword>
<proteinExistence type="inferred from homology"/>
<dbReference type="Proteomes" id="UP000807504">
    <property type="component" value="Unassembled WGS sequence"/>
</dbReference>
<reference evidence="14" key="2">
    <citation type="submission" date="2020-06" db="EMBL/GenBank/DDBJ databases">
        <authorList>
            <person name="Sheffer M."/>
        </authorList>
    </citation>
    <scope>NUCLEOTIDE SEQUENCE</scope>
</reference>
<protein>
    <submittedName>
        <fullName evidence="14">Zeta-sarcoglycan like protein</fullName>
    </submittedName>
</protein>
<keyword evidence="6 13" id="KW-0812">Transmembrane</keyword>
<keyword evidence="15" id="KW-1185">Reference proteome</keyword>
<evidence type="ECO:0000313" key="14">
    <source>
        <dbReference type="EMBL" id="KAF8783415.1"/>
    </source>
</evidence>
<evidence type="ECO:0000256" key="1">
    <source>
        <dbReference type="ARBA" id="ARBA00004245"/>
    </source>
</evidence>
<evidence type="ECO:0000256" key="11">
    <source>
        <dbReference type="ARBA" id="ARBA00023180"/>
    </source>
</evidence>
<keyword evidence="10" id="KW-1015">Disulfide bond</keyword>
<dbReference type="GO" id="GO:0016012">
    <property type="term" value="C:sarcoglycan complex"/>
    <property type="evidence" value="ECO:0007669"/>
    <property type="project" value="InterPro"/>
</dbReference>
<keyword evidence="8 13" id="KW-1133">Transmembrane helix</keyword>
<evidence type="ECO:0000256" key="10">
    <source>
        <dbReference type="ARBA" id="ARBA00023157"/>
    </source>
</evidence>
<evidence type="ECO:0000256" key="4">
    <source>
        <dbReference type="ARBA" id="ARBA00022475"/>
    </source>
</evidence>
<keyword evidence="11" id="KW-0325">Glycoprotein</keyword>
<dbReference type="GO" id="GO:0005856">
    <property type="term" value="C:cytoskeleton"/>
    <property type="evidence" value="ECO:0007669"/>
    <property type="project" value="UniProtKB-SubCell"/>
</dbReference>
<dbReference type="InterPro" id="IPR006875">
    <property type="entry name" value="Sarcoglycan"/>
</dbReference>
<accession>A0A8T0EYJ1</accession>
<dbReference type="EMBL" id="JABXBU010001863">
    <property type="protein sequence ID" value="KAF8783415.1"/>
    <property type="molecule type" value="Genomic_DNA"/>
</dbReference>
<gene>
    <name evidence="14" type="ORF">HNY73_013578</name>
</gene>
<evidence type="ECO:0000313" key="15">
    <source>
        <dbReference type="Proteomes" id="UP000807504"/>
    </source>
</evidence>
<organism evidence="14 15">
    <name type="scientific">Argiope bruennichi</name>
    <name type="common">Wasp spider</name>
    <name type="synonym">Aranea bruennichi</name>
    <dbReference type="NCBI Taxonomy" id="94029"/>
    <lineage>
        <taxon>Eukaryota</taxon>
        <taxon>Metazoa</taxon>
        <taxon>Ecdysozoa</taxon>
        <taxon>Arthropoda</taxon>
        <taxon>Chelicerata</taxon>
        <taxon>Arachnida</taxon>
        <taxon>Araneae</taxon>
        <taxon>Araneomorphae</taxon>
        <taxon>Entelegynae</taxon>
        <taxon>Araneoidea</taxon>
        <taxon>Araneidae</taxon>
        <taxon>Argiope</taxon>
    </lineage>
</organism>
<comment type="caution">
    <text evidence="14">The sequence shown here is derived from an EMBL/GenBank/DDBJ whole genome shotgun (WGS) entry which is preliminary data.</text>
</comment>
<evidence type="ECO:0000256" key="7">
    <source>
        <dbReference type="ARBA" id="ARBA00022968"/>
    </source>
</evidence>
<name>A0A8T0EYJ1_ARGBR</name>